<dbReference type="InterPro" id="IPR055411">
    <property type="entry name" value="LRR_FXL15/At3g58940/PEG3-like"/>
</dbReference>
<dbReference type="Pfam" id="PF08387">
    <property type="entry name" value="FBD"/>
    <property type="match status" value="1"/>
</dbReference>
<dbReference type="InterPro" id="IPR032675">
    <property type="entry name" value="LRR_dom_sf"/>
</dbReference>
<dbReference type="Proteomes" id="UP000029121">
    <property type="component" value="Unassembled WGS sequence"/>
</dbReference>
<organism evidence="2 3">
    <name type="scientific">Capsella rubella</name>
    <dbReference type="NCBI Taxonomy" id="81985"/>
    <lineage>
        <taxon>Eukaryota</taxon>
        <taxon>Viridiplantae</taxon>
        <taxon>Streptophyta</taxon>
        <taxon>Embryophyta</taxon>
        <taxon>Tracheophyta</taxon>
        <taxon>Spermatophyta</taxon>
        <taxon>Magnoliopsida</taxon>
        <taxon>eudicotyledons</taxon>
        <taxon>Gunneridae</taxon>
        <taxon>Pentapetalae</taxon>
        <taxon>rosids</taxon>
        <taxon>malvids</taxon>
        <taxon>Brassicales</taxon>
        <taxon>Brassicaceae</taxon>
        <taxon>Camelineae</taxon>
        <taxon>Capsella</taxon>
    </lineage>
</organism>
<dbReference type="SUPFAM" id="SSF81383">
    <property type="entry name" value="F-box domain"/>
    <property type="match status" value="1"/>
</dbReference>
<dbReference type="Pfam" id="PF24758">
    <property type="entry name" value="LRR_At5g56370"/>
    <property type="match status" value="1"/>
</dbReference>
<dbReference type="SMART" id="SM00256">
    <property type="entry name" value="FBOX"/>
    <property type="match status" value="1"/>
</dbReference>
<dbReference type="SMART" id="SM00579">
    <property type="entry name" value="FBD"/>
    <property type="match status" value="1"/>
</dbReference>
<dbReference type="STRING" id="81985.R0EZV4"/>
<dbReference type="AlphaFoldDB" id="R0EZV4"/>
<proteinExistence type="predicted"/>
<dbReference type="KEGG" id="crb:17875165"/>
<dbReference type="InterPro" id="IPR006566">
    <property type="entry name" value="FBD"/>
</dbReference>
<dbReference type="Pfam" id="PF00646">
    <property type="entry name" value="F-box"/>
    <property type="match status" value="1"/>
</dbReference>
<dbReference type="Gene3D" id="3.80.10.10">
    <property type="entry name" value="Ribonuclease Inhibitor"/>
    <property type="match status" value="1"/>
</dbReference>
<name>R0EZV4_9BRAS</name>
<dbReference type="InterPro" id="IPR053781">
    <property type="entry name" value="F-box_AtFBL13-like"/>
</dbReference>
<dbReference type="PANTHER" id="PTHR31900:SF34">
    <property type="entry name" value="EMB|CAB62440.1-RELATED"/>
    <property type="match status" value="1"/>
</dbReference>
<dbReference type="Gene3D" id="1.20.1280.50">
    <property type="match status" value="1"/>
</dbReference>
<dbReference type="InterPro" id="IPR036047">
    <property type="entry name" value="F-box-like_dom_sf"/>
</dbReference>
<accession>R0EZV4</accession>
<dbReference type="InterPro" id="IPR001810">
    <property type="entry name" value="F-box_dom"/>
</dbReference>
<dbReference type="SUPFAM" id="SSF52047">
    <property type="entry name" value="RNI-like"/>
    <property type="match status" value="1"/>
</dbReference>
<dbReference type="InterPro" id="IPR050232">
    <property type="entry name" value="FBL13/AtMIF1-like"/>
</dbReference>
<evidence type="ECO:0000313" key="2">
    <source>
        <dbReference type="EMBL" id="EOA14862.1"/>
    </source>
</evidence>
<gene>
    <name evidence="2" type="ORF">CARUB_v10028187mg</name>
</gene>
<reference evidence="3" key="1">
    <citation type="journal article" date="2013" name="Nat. Genet.">
        <title>The Capsella rubella genome and the genomic consequences of rapid mating system evolution.</title>
        <authorList>
            <person name="Slotte T."/>
            <person name="Hazzouri K.M."/>
            <person name="Agren J.A."/>
            <person name="Koenig D."/>
            <person name="Maumus F."/>
            <person name="Guo Y.L."/>
            <person name="Steige K."/>
            <person name="Platts A.E."/>
            <person name="Escobar J.S."/>
            <person name="Newman L.K."/>
            <person name="Wang W."/>
            <person name="Mandakova T."/>
            <person name="Vello E."/>
            <person name="Smith L.M."/>
            <person name="Henz S.R."/>
            <person name="Steffen J."/>
            <person name="Takuno S."/>
            <person name="Brandvain Y."/>
            <person name="Coop G."/>
            <person name="Andolfatto P."/>
            <person name="Hu T.T."/>
            <person name="Blanchette M."/>
            <person name="Clark R.M."/>
            <person name="Quesneville H."/>
            <person name="Nordborg M."/>
            <person name="Gaut B.S."/>
            <person name="Lysak M.A."/>
            <person name="Jenkins J."/>
            <person name="Grimwood J."/>
            <person name="Chapman J."/>
            <person name="Prochnik S."/>
            <person name="Shu S."/>
            <person name="Rokhsar D."/>
            <person name="Schmutz J."/>
            <person name="Weigel D."/>
            <person name="Wright S.I."/>
        </authorList>
    </citation>
    <scope>NUCLEOTIDE SEQUENCE [LARGE SCALE GENOMIC DNA]</scope>
    <source>
        <strain evidence="3">cv. Monte Gargano</strain>
    </source>
</reference>
<protein>
    <recommendedName>
        <fullName evidence="1">F-box domain-containing protein</fullName>
    </recommendedName>
</protein>
<dbReference type="PANTHER" id="PTHR31900">
    <property type="entry name" value="F-BOX/RNI SUPERFAMILY PROTEIN-RELATED"/>
    <property type="match status" value="1"/>
</dbReference>
<dbReference type="EMBL" id="KB870812">
    <property type="protein sequence ID" value="EOA14862.1"/>
    <property type="molecule type" value="Genomic_DNA"/>
</dbReference>
<evidence type="ECO:0000313" key="3">
    <source>
        <dbReference type="Proteomes" id="UP000029121"/>
    </source>
</evidence>
<keyword evidence="3" id="KW-1185">Reference proteome</keyword>
<dbReference type="CDD" id="cd22160">
    <property type="entry name" value="F-box_AtFBL13-like"/>
    <property type="match status" value="1"/>
</dbReference>
<dbReference type="OrthoDB" id="1427045at2759"/>
<sequence length="410" mass="47314">MDWISSLPDDILLKILSSLTTKDVLKTSLLSSRWRNLWKLVHKLEYMDWTGNGDDYARFMLFVDRSLLLNEAPVLESLRFWFISRCNDVDIGFWVRTAVERGLRKFELWPSKFDEPKRLPQSLFTCGTLVVLKLYNVSLEDVKFPVSFPLLKTLHLDCVIYLDDESPRKLFSSCQILEVLLVERVPEDNVTSFSITVPSLLKFNYHNIDSSGGPFALHAPSLKSLEIEDIGHECMIEEMPEIVAANVDVIYCKCDNLLGSLTSLKRLKLCLRSEWLFPTGKIFHQLVDLEFCTCDTKWDLLMCLFKHAPKLRTLKLRKGHIASDTEETIYDWEESRSVPETFVLGLETLEWSNYRGLNTEKEVVMFILKHSTSLKKATFKSTLTTLKKKYGMLGELAALSQVSTSHFVFR</sequence>
<evidence type="ECO:0000259" key="1">
    <source>
        <dbReference type="PROSITE" id="PS50181"/>
    </source>
</evidence>
<feature type="domain" description="F-box" evidence="1">
    <location>
        <begin position="1"/>
        <end position="52"/>
    </location>
</feature>
<dbReference type="PROSITE" id="PS50181">
    <property type="entry name" value="FBOX"/>
    <property type="match status" value="1"/>
</dbReference>